<evidence type="ECO:0000313" key="1">
    <source>
        <dbReference type="EMBL" id="KAH7930787.1"/>
    </source>
</evidence>
<protein>
    <submittedName>
        <fullName evidence="1">Uncharacterized protein</fullName>
    </submittedName>
</protein>
<sequence>MSQQTPIVLWNPRRHTSHATDDAGTSIKKSVLAPPVPPPPYTLSQPSQSHRVVPPLAYFCIRALSAYPDQLHVLGHIRIPYRPDILRALIPCCNGSTGGEARDMAEHGRLCLQAVDPRLWATIAQVMHPLPYSLRDLDLPLADLHLPLLQQIPSTPHFSLVTLLSLPCCKELCDETISALRKLNSLVALDLRGTPVSSYGVNVLARGLSWDRSEGRASRVGPWGLRILRLHSCRKVDNGVFSALHKFPLLSAVGRFIFRSDLHFVS</sequence>
<evidence type="ECO:0000313" key="2">
    <source>
        <dbReference type="Proteomes" id="UP000790709"/>
    </source>
</evidence>
<comment type="caution">
    <text evidence="1">The sequence shown here is derived from an EMBL/GenBank/DDBJ whole genome shotgun (WGS) entry which is preliminary data.</text>
</comment>
<proteinExistence type="predicted"/>
<dbReference type="Proteomes" id="UP000790709">
    <property type="component" value="Unassembled WGS sequence"/>
</dbReference>
<accession>A0ACB8BZ35</accession>
<gene>
    <name evidence="1" type="ORF">BV22DRAFT_999811</name>
</gene>
<reference evidence="1" key="1">
    <citation type="journal article" date="2021" name="New Phytol.">
        <title>Evolutionary innovations through gain and loss of genes in the ectomycorrhizal Boletales.</title>
        <authorList>
            <person name="Wu G."/>
            <person name="Miyauchi S."/>
            <person name="Morin E."/>
            <person name="Kuo A."/>
            <person name="Drula E."/>
            <person name="Varga T."/>
            <person name="Kohler A."/>
            <person name="Feng B."/>
            <person name="Cao Y."/>
            <person name="Lipzen A."/>
            <person name="Daum C."/>
            <person name="Hundley H."/>
            <person name="Pangilinan J."/>
            <person name="Johnson J."/>
            <person name="Barry K."/>
            <person name="LaButti K."/>
            <person name="Ng V."/>
            <person name="Ahrendt S."/>
            <person name="Min B."/>
            <person name="Choi I.G."/>
            <person name="Park H."/>
            <person name="Plett J.M."/>
            <person name="Magnuson J."/>
            <person name="Spatafora J.W."/>
            <person name="Nagy L.G."/>
            <person name="Henrissat B."/>
            <person name="Grigoriev I.V."/>
            <person name="Yang Z.L."/>
            <person name="Xu J."/>
            <person name="Martin F.M."/>
        </authorList>
    </citation>
    <scope>NUCLEOTIDE SEQUENCE</scope>
    <source>
        <strain evidence="1">KUC20120723A-06</strain>
    </source>
</reference>
<organism evidence="1 2">
    <name type="scientific">Leucogyrophana mollusca</name>
    <dbReference type="NCBI Taxonomy" id="85980"/>
    <lineage>
        <taxon>Eukaryota</taxon>
        <taxon>Fungi</taxon>
        <taxon>Dikarya</taxon>
        <taxon>Basidiomycota</taxon>
        <taxon>Agaricomycotina</taxon>
        <taxon>Agaricomycetes</taxon>
        <taxon>Agaricomycetidae</taxon>
        <taxon>Boletales</taxon>
        <taxon>Boletales incertae sedis</taxon>
        <taxon>Leucogyrophana</taxon>
    </lineage>
</organism>
<name>A0ACB8BZ35_9AGAM</name>
<dbReference type="EMBL" id="MU266329">
    <property type="protein sequence ID" value="KAH7930787.1"/>
    <property type="molecule type" value="Genomic_DNA"/>
</dbReference>
<keyword evidence="2" id="KW-1185">Reference proteome</keyword>